<proteinExistence type="predicted"/>
<dbReference type="PANTHER" id="PTHR12959">
    <property type="entry name" value="GPI TRANSAMIDASE COMPONENT PIG-T-RELATED"/>
    <property type="match status" value="1"/>
</dbReference>
<evidence type="ECO:0000256" key="1">
    <source>
        <dbReference type="SAM" id="Phobius"/>
    </source>
</evidence>
<sequence>LHSGPDYILFPRIVAEISNNYDVEVFHFSLTQGFWRNSEWGIPPQPASPSGAQLFCSFRGIGSEFVHKVADKWNHFVNSLNGIFCTSLLEMVPLLTATPRHFPFAKNGSEDEFTLHHRYGALASETVCTENLTPWKKLLPCKETGLSEILSPEKLYSSNYHSLSIHFTRGCQDISKSCRNRTRLELGLDMVTDIDLRSHSLVNSCFRFTNRFIMFLHQSVISTGKLIVAIVNISPTEKKKYNSRQYYIYNIHEIPTHMFPFNLHSQYRRKLDLSQQKPSSLFSVHSFLGIADQHAGKIITSIENLQSLPQSATYFHVIPWFIQIYFHTVKFFCVSLSGRKGSESTVPKLLNFVPAKSRMKPFLLEYQLFLPAGAVCELSFEFDKAFLRVTDYPPDANRGMYVPAAMISFKAEEEIWQKNRSLCGIGGSRLVSVFSEVLLVSLPVPDFSMPFNVICFVSTAIAMLFGPIHSLTTKMLAAKLIPVDEADKDLVSKPLFTALILKLWNLVKVCIARLRDFKNRKKVA</sequence>
<evidence type="ECO:0000313" key="2">
    <source>
        <dbReference type="WBParaSite" id="EVEC_0000339001-mRNA-1"/>
    </source>
</evidence>
<feature type="transmembrane region" description="Helical" evidence="1">
    <location>
        <begin position="447"/>
        <end position="466"/>
    </location>
</feature>
<protein>
    <submittedName>
        <fullName evidence="2">GPI transamidase component PIG-T</fullName>
    </submittedName>
</protein>
<name>A0A0N4V0E9_ENTVE</name>
<dbReference type="PANTHER" id="PTHR12959:SF11">
    <property type="entry name" value="GPI TRANSAMIDASE COMPONENT PIG-T"/>
    <property type="match status" value="1"/>
</dbReference>
<dbReference type="GO" id="GO:0016255">
    <property type="term" value="P:attachment of GPI anchor to protein"/>
    <property type="evidence" value="ECO:0007669"/>
    <property type="project" value="InterPro"/>
</dbReference>
<reference evidence="2" key="1">
    <citation type="submission" date="2017-02" db="UniProtKB">
        <authorList>
            <consortium name="WormBaseParasite"/>
        </authorList>
    </citation>
    <scope>IDENTIFICATION</scope>
</reference>
<accession>A0A0N4V0E9</accession>
<keyword evidence="1" id="KW-0812">Transmembrane</keyword>
<dbReference type="Pfam" id="PF04113">
    <property type="entry name" value="Gpi16"/>
    <property type="match status" value="2"/>
</dbReference>
<keyword evidence="1" id="KW-0472">Membrane</keyword>
<dbReference type="WBParaSite" id="EVEC_0000339001-mRNA-1">
    <property type="protein sequence ID" value="EVEC_0000339001-mRNA-1"/>
    <property type="gene ID" value="EVEC_0000339001"/>
</dbReference>
<keyword evidence="1" id="KW-1133">Transmembrane helix</keyword>
<organism evidence="2">
    <name type="scientific">Enterobius vermicularis</name>
    <name type="common">Human pinworm</name>
    <dbReference type="NCBI Taxonomy" id="51028"/>
    <lineage>
        <taxon>Eukaryota</taxon>
        <taxon>Metazoa</taxon>
        <taxon>Ecdysozoa</taxon>
        <taxon>Nematoda</taxon>
        <taxon>Chromadorea</taxon>
        <taxon>Rhabditida</taxon>
        <taxon>Spirurina</taxon>
        <taxon>Oxyuridomorpha</taxon>
        <taxon>Oxyuroidea</taxon>
        <taxon>Oxyuridae</taxon>
        <taxon>Enterobius</taxon>
    </lineage>
</organism>
<dbReference type="InterPro" id="IPR007245">
    <property type="entry name" value="PIG-T"/>
</dbReference>
<dbReference type="GO" id="GO:0042765">
    <property type="term" value="C:GPI-anchor transamidase complex"/>
    <property type="evidence" value="ECO:0007669"/>
    <property type="project" value="InterPro"/>
</dbReference>
<dbReference type="AlphaFoldDB" id="A0A0N4V0E9"/>